<evidence type="ECO:0000256" key="1">
    <source>
        <dbReference type="SAM" id="MobiDB-lite"/>
    </source>
</evidence>
<dbReference type="AlphaFoldDB" id="A0A0A9C199"/>
<name>A0A0A9C199_ARUDO</name>
<organism evidence="2">
    <name type="scientific">Arundo donax</name>
    <name type="common">Giant reed</name>
    <name type="synonym">Donax arundinaceus</name>
    <dbReference type="NCBI Taxonomy" id="35708"/>
    <lineage>
        <taxon>Eukaryota</taxon>
        <taxon>Viridiplantae</taxon>
        <taxon>Streptophyta</taxon>
        <taxon>Embryophyta</taxon>
        <taxon>Tracheophyta</taxon>
        <taxon>Spermatophyta</taxon>
        <taxon>Magnoliopsida</taxon>
        <taxon>Liliopsida</taxon>
        <taxon>Poales</taxon>
        <taxon>Poaceae</taxon>
        <taxon>PACMAD clade</taxon>
        <taxon>Arundinoideae</taxon>
        <taxon>Arundineae</taxon>
        <taxon>Arundo</taxon>
    </lineage>
</organism>
<sequence length="25" mass="2688">MEQSRTLEVTPPRLLPGLHSPSGQG</sequence>
<reference evidence="2" key="1">
    <citation type="submission" date="2014-09" db="EMBL/GenBank/DDBJ databases">
        <authorList>
            <person name="Magalhaes I.L.F."/>
            <person name="Oliveira U."/>
            <person name="Santos F.R."/>
            <person name="Vidigal T.H.D.A."/>
            <person name="Brescovit A.D."/>
            <person name="Santos A.J."/>
        </authorList>
    </citation>
    <scope>NUCLEOTIDE SEQUENCE</scope>
    <source>
        <tissue evidence="2">Shoot tissue taken approximately 20 cm above the soil surface</tissue>
    </source>
</reference>
<protein>
    <submittedName>
        <fullName evidence="2">Uncharacterized protein</fullName>
    </submittedName>
</protein>
<proteinExistence type="predicted"/>
<feature type="region of interest" description="Disordered" evidence="1">
    <location>
        <begin position="1"/>
        <end position="25"/>
    </location>
</feature>
<dbReference type="EMBL" id="GBRH01229662">
    <property type="protein sequence ID" value="JAD68233.1"/>
    <property type="molecule type" value="Transcribed_RNA"/>
</dbReference>
<accession>A0A0A9C199</accession>
<reference evidence="2" key="2">
    <citation type="journal article" date="2015" name="Data Brief">
        <title>Shoot transcriptome of the giant reed, Arundo donax.</title>
        <authorList>
            <person name="Barrero R.A."/>
            <person name="Guerrero F.D."/>
            <person name="Moolhuijzen P."/>
            <person name="Goolsby J.A."/>
            <person name="Tidwell J."/>
            <person name="Bellgard S.E."/>
            <person name="Bellgard M.I."/>
        </authorList>
    </citation>
    <scope>NUCLEOTIDE SEQUENCE</scope>
    <source>
        <tissue evidence="2">Shoot tissue taken approximately 20 cm above the soil surface</tissue>
    </source>
</reference>
<evidence type="ECO:0000313" key="2">
    <source>
        <dbReference type="EMBL" id="JAD68233.1"/>
    </source>
</evidence>